<dbReference type="Proteomes" id="UP000190648">
    <property type="component" value="Unassembled WGS sequence"/>
</dbReference>
<keyword evidence="2" id="KW-1185">Reference proteome</keyword>
<accession>A0A1V4K4B4</accession>
<dbReference type="EMBL" id="LSYS01004732">
    <property type="protein sequence ID" value="OPJ79309.1"/>
    <property type="molecule type" value="Genomic_DNA"/>
</dbReference>
<name>A0A1V4K4B4_PATFA</name>
<organism evidence="1 2">
    <name type="scientific">Patagioenas fasciata monilis</name>
    <dbReference type="NCBI Taxonomy" id="372326"/>
    <lineage>
        <taxon>Eukaryota</taxon>
        <taxon>Metazoa</taxon>
        <taxon>Chordata</taxon>
        <taxon>Craniata</taxon>
        <taxon>Vertebrata</taxon>
        <taxon>Euteleostomi</taxon>
        <taxon>Archelosauria</taxon>
        <taxon>Archosauria</taxon>
        <taxon>Dinosauria</taxon>
        <taxon>Saurischia</taxon>
        <taxon>Theropoda</taxon>
        <taxon>Coelurosauria</taxon>
        <taxon>Aves</taxon>
        <taxon>Neognathae</taxon>
        <taxon>Neoaves</taxon>
        <taxon>Columbimorphae</taxon>
        <taxon>Columbiformes</taxon>
        <taxon>Columbidae</taxon>
        <taxon>Patagioenas</taxon>
    </lineage>
</organism>
<reference evidence="1 2" key="1">
    <citation type="submission" date="2016-02" db="EMBL/GenBank/DDBJ databases">
        <title>Band-tailed pigeon sequencing and assembly.</title>
        <authorList>
            <person name="Soares A.E."/>
            <person name="Novak B.J."/>
            <person name="Rice E.S."/>
            <person name="O'Connell B."/>
            <person name="Chang D."/>
            <person name="Weber S."/>
            <person name="Shapiro B."/>
        </authorList>
    </citation>
    <scope>NUCLEOTIDE SEQUENCE [LARGE SCALE GENOMIC DNA]</scope>
    <source>
        <strain evidence="1">BTP2013</strain>
        <tissue evidence="1">Blood</tissue>
    </source>
</reference>
<evidence type="ECO:0000313" key="1">
    <source>
        <dbReference type="EMBL" id="OPJ79309.1"/>
    </source>
</evidence>
<protein>
    <submittedName>
        <fullName evidence="1">Uncharacterized protein</fullName>
    </submittedName>
</protein>
<sequence>MDKLLEVGDAKLPEVTNYLDACKPKPTNVDTTQAIAAWNAGLSLLQVFFPRMTASPALHPNNANLNPRTPNLIFLQPCSIEQKGCGHLASPAK</sequence>
<gene>
    <name evidence="1" type="ORF">AV530_005186</name>
</gene>
<evidence type="ECO:0000313" key="2">
    <source>
        <dbReference type="Proteomes" id="UP000190648"/>
    </source>
</evidence>
<dbReference type="AlphaFoldDB" id="A0A1V4K4B4"/>
<proteinExistence type="predicted"/>
<comment type="caution">
    <text evidence="1">The sequence shown here is derived from an EMBL/GenBank/DDBJ whole genome shotgun (WGS) entry which is preliminary data.</text>
</comment>